<dbReference type="RefSeq" id="WP_122925683.1">
    <property type="nucleotide sequence ID" value="NZ_RHHU01000015.1"/>
</dbReference>
<dbReference type="GO" id="GO:0004252">
    <property type="term" value="F:serine-type endopeptidase activity"/>
    <property type="evidence" value="ECO:0007669"/>
    <property type="project" value="UniProtKB-UniRule"/>
</dbReference>
<evidence type="ECO:0000313" key="7">
    <source>
        <dbReference type="EMBL" id="RNB81419.1"/>
    </source>
</evidence>
<evidence type="ECO:0000256" key="1">
    <source>
        <dbReference type="ARBA" id="ARBA00004370"/>
    </source>
</evidence>
<keyword evidence="8" id="KW-1185">Reference proteome</keyword>
<dbReference type="InterPro" id="IPR036286">
    <property type="entry name" value="LexA/Signal_pep-like_sf"/>
</dbReference>
<name>A0A3M8D131_9BACL</name>
<dbReference type="EC" id="3.4.21.89" evidence="5"/>
<dbReference type="GO" id="GO:0006465">
    <property type="term" value="P:signal peptide processing"/>
    <property type="evidence" value="ECO:0007669"/>
    <property type="project" value="UniProtKB-UniRule"/>
</dbReference>
<proteinExistence type="predicted"/>
<comment type="caution">
    <text evidence="7">The sequence shown here is derived from an EMBL/GenBank/DDBJ whole genome shotgun (WGS) entry which is preliminary data.</text>
</comment>
<dbReference type="Gene3D" id="2.10.109.10">
    <property type="entry name" value="Umud Fragment, subunit A"/>
    <property type="match status" value="1"/>
</dbReference>
<keyword evidence="3 6" id="KW-1133">Transmembrane helix</keyword>
<dbReference type="GO" id="GO:0016020">
    <property type="term" value="C:membrane"/>
    <property type="evidence" value="ECO:0007669"/>
    <property type="project" value="UniProtKB-SubCell"/>
</dbReference>
<dbReference type="PANTHER" id="PTHR10806">
    <property type="entry name" value="SIGNAL PEPTIDASE COMPLEX CATALYTIC SUBUNIT SEC11"/>
    <property type="match status" value="1"/>
</dbReference>
<protein>
    <recommendedName>
        <fullName evidence="5">Signal peptidase I</fullName>
        <ecNumber evidence="5">3.4.21.89</ecNumber>
    </recommendedName>
</protein>
<feature type="transmembrane region" description="Helical" evidence="6">
    <location>
        <begin position="7"/>
        <end position="28"/>
    </location>
</feature>
<feature type="transmembrane region" description="Helical" evidence="6">
    <location>
        <begin position="136"/>
        <end position="156"/>
    </location>
</feature>
<dbReference type="AlphaFoldDB" id="A0A3M8D131"/>
<dbReference type="EMBL" id="RHHU01000015">
    <property type="protein sequence ID" value="RNB81419.1"/>
    <property type="molecule type" value="Genomic_DNA"/>
</dbReference>
<evidence type="ECO:0000313" key="8">
    <source>
        <dbReference type="Proteomes" id="UP000269573"/>
    </source>
</evidence>
<dbReference type="InterPro" id="IPR001733">
    <property type="entry name" value="Peptidase_S26B"/>
</dbReference>
<dbReference type="NCBIfam" id="TIGR02228">
    <property type="entry name" value="sigpep_I_arch"/>
    <property type="match status" value="1"/>
</dbReference>
<dbReference type="PRINTS" id="PR00728">
    <property type="entry name" value="SIGNALPTASE"/>
</dbReference>
<reference evidence="7 8" key="1">
    <citation type="submission" date="2018-10" db="EMBL/GenBank/DDBJ databases">
        <title>Phylogenomics of Brevibacillus.</title>
        <authorList>
            <person name="Dunlap C."/>
        </authorList>
    </citation>
    <scope>NUCLEOTIDE SEQUENCE [LARGE SCALE GENOMIC DNA]</scope>
    <source>
        <strain evidence="7 8">JCM 15774</strain>
    </source>
</reference>
<keyword evidence="2 6" id="KW-0812">Transmembrane</keyword>
<dbReference type="Proteomes" id="UP000269573">
    <property type="component" value="Unassembled WGS sequence"/>
</dbReference>
<dbReference type="PANTHER" id="PTHR10806:SF6">
    <property type="entry name" value="SIGNAL PEPTIDASE COMPLEX CATALYTIC SUBUNIT SEC11"/>
    <property type="match status" value="1"/>
</dbReference>
<gene>
    <name evidence="7" type="ORF">EDM59_22560</name>
</gene>
<evidence type="ECO:0000256" key="6">
    <source>
        <dbReference type="SAM" id="Phobius"/>
    </source>
</evidence>
<dbReference type="CDD" id="cd06530">
    <property type="entry name" value="S26_SPase_I"/>
    <property type="match status" value="1"/>
</dbReference>
<dbReference type="GO" id="GO:0009003">
    <property type="term" value="F:signal peptidase activity"/>
    <property type="evidence" value="ECO:0007669"/>
    <property type="project" value="UniProtKB-EC"/>
</dbReference>
<sequence length="178" mass="19193">MALLKKSISVLTSVLLVAVIAIAGFLLVGKMNSGKTMLFGNEIMVVLSGSMTPTFTTGSIVAVGPAEFKDIKQGDIITFKDTEGRTITHRVIEKQESNLVTKGDANDAADTAPVTADRLIGKVQYSVPYLGYFIEYAKSGLGMLVLLGLPGVYLIISQIWKLMKMMREESQNATKSQA</sequence>
<comment type="subcellular location">
    <subcellularLocation>
        <location evidence="1">Membrane</location>
    </subcellularLocation>
</comment>
<evidence type="ECO:0000256" key="3">
    <source>
        <dbReference type="ARBA" id="ARBA00022989"/>
    </source>
</evidence>
<keyword evidence="7" id="KW-0378">Hydrolase</keyword>
<evidence type="ECO:0000256" key="2">
    <source>
        <dbReference type="ARBA" id="ARBA00022692"/>
    </source>
</evidence>
<keyword evidence="4 6" id="KW-0472">Membrane</keyword>
<evidence type="ECO:0000256" key="5">
    <source>
        <dbReference type="NCBIfam" id="TIGR02228"/>
    </source>
</evidence>
<dbReference type="InterPro" id="IPR019533">
    <property type="entry name" value="Peptidase_S26"/>
</dbReference>
<organism evidence="7 8">
    <name type="scientific">Brevibacillus nitrificans</name>
    <dbReference type="NCBI Taxonomy" id="651560"/>
    <lineage>
        <taxon>Bacteria</taxon>
        <taxon>Bacillati</taxon>
        <taxon>Bacillota</taxon>
        <taxon>Bacilli</taxon>
        <taxon>Bacillales</taxon>
        <taxon>Paenibacillaceae</taxon>
        <taxon>Brevibacillus</taxon>
    </lineage>
</organism>
<dbReference type="SUPFAM" id="SSF51306">
    <property type="entry name" value="LexA/Signal peptidase"/>
    <property type="match status" value="1"/>
</dbReference>
<evidence type="ECO:0000256" key="4">
    <source>
        <dbReference type="ARBA" id="ARBA00023136"/>
    </source>
</evidence>
<accession>A0A3M8D131</accession>